<gene>
    <name evidence="2" type="ORF">MRN14_21925</name>
</gene>
<dbReference type="InterPro" id="IPR014833">
    <property type="entry name" value="TnsA_N"/>
</dbReference>
<evidence type="ECO:0000313" key="2">
    <source>
        <dbReference type="EMBL" id="XAG81018.1"/>
    </source>
</evidence>
<keyword evidence="2" id="KW-0540">Nuclease</keyword>
<keyword evidence="2" id="KW-0378">Hydrolase</keyword>
<evidence type="ECO:0000259" key="1">
    <source>
        <dbReference type="Pfam" id="PF08722"/>
    </source>
</evidence>
<name>A0AAU6V407_UNCXX</name>
<sequence>MYKFASAKVGKTIMCESSLEFDACFHHEYNESVRTFDSQPEGFYYQFEGKDLPYTPDTIVQYIDGRIQFHEYKPLSKTHDPIFKAKFFAKKEAAQSLGVELILVTDEQIQVTPVLNNLKLLHRYSGTYTVCEIQRELLSWVQASGKCRLTEIAQEYTLPIGEVRSYIFSLLNKGLLKSDVVQDDFSVNPSVWCN</sequence>
<dbReference type="EMBL" id="CP095354">
    <property type="protein sequence ID" value="XAG81018.1"/>
    <property type="molecule type" value="Genomic_DNA"/>
</dbReference>
<keyword evidence="2" id="KW-0255">Endonuclease</keyword>
<accession>A0AAU6V407</accession>
<feature type="domain" description="TnsA endonuclease N-terminal" evidence="1">
    <location>
        <begin position="30"/>
        <end position="106"/>
    </location>
</feature>
<proteinExistence type="predicted"/>
<reference evidence="2" key="1">
    <citation type="submission" date="2022-03" db="EMBL/GenBank/DDBJ databases">
        <title>Sea Food Isolates.</title>
        <authorList>
            <person name="Li c."/>
        </authorList>
    </citation>
    <scope>NUCLEOTIDE SEQUENCE</scope>
    <source>
        <strain evidence="2">19NY03SH02</strain>
    </source>
</reference>
<protein>
    <submittedName>
        <fullName evidence="2">TnsA endonuclease N-terminal domain-containing protein</fullName>
    </submittedName>
</protein>
<dbReference type="AlphaFoldDB" id="A0AAU6V407"/>
<dbReference type="GO" id="GO:0004519">
    <property type="term" value="F:endonuclease activity"/>
    <property type="evidence" value="ECO:0007669"/>
    <property type="project" value="UniProtKB-KW"/>
</dbReference>
<organism evidence="2">
    <name type="scientific">bacterium 19NY03SH02</name>
    <dbReference type="NCBI Taxonomy" id="2920631"/>
    <lineage>
        <taxon>Bacteria</taxon>
    </lineage>
</organism>
<dbReference type="Pfam" id="PF08722">
    <property type="entry name" value="Tn7_TnsA-like_N"/>
    <property type="match status" value="1"/>
</dbReference>